<reference evidence="2" key="1">
    <citation type="journal article" date="2023" name="Plant J.">
        <title>Genome sequences and population genomics provide insights into the demographic history, inbreeding, and mutation load of two 'living fossil' tree species of Dipteronia.</title>
        <authorList>
            <person name="Feng Y."/>
            <person name="Comes H.P."/>
            <person name="Chen J."/>
            <person name="Zhu S."/>
            <person name="Lu R."/>
            <person name="Zhang X."/>
            <person name="Li P."/>
            <person name="Qiu J."/>
            <person name="Olsen K.M."/>
            <person name="Qiu Y."/>
        </authorList>
    </citation>
    <scope>NUCLEOTIDE SEQUENCE</scope>
    <source>
        <strain evidence="2">NBL</strain>
    </source>
</reference>
<dbReference type="Proteomes" id="UP001281410">
    <property type="component" value="Unassembled WGS sequence"/>
</dbReference>
<proteinExistence type="predicted"/>
<gene>
    <name evidence="2" type="ORF">Dsin_016331</name>
</gene>
<evidence type="ECO:0000313" key="3">
    <source>
        <dbReference type="Proteomes" id="UP001281410"/>
    </source>
</evidence>
<dbReference type="Pfam" id="PF00931">
    <property type="entry name" value="NB-ARC"/>
    <property type="match status" value="1"/>
</dbReference>
<dbReference type="GO" id="GO:0043531">
    <property type="term" value="F:ADP binding"/>
    <property type="evidence" value="ECO:0007669"/>
    <property type="project" value="InterPro"/>
</dbReference>
<evidence type="ECO:0000259" key="1">
    <source>
        <dbReference type="Pfam" id="PF00931"/>
    </source>
</evidence>
<name>A0AAE0E5W6_9ROSI</name>
<protein>
    <recommendedName>
        <fullName evidence="1">NB-ARC domain-containing protein</fullName>
    </recommendedName>
</protein>
<dbReference type="GO" id="GO:0006952">
    <property type="term" value="P:defense response"/>
    <property type="evidence" value="ECO:0007669"/>
    <property type="project" value="InterPro"/>
</dbReference>
<accession>A0AAE0E5W6</accession>
<dbReference type="EMBL" id="JANJYJ010000005">
    <property type="protein sequence ID" value="KAK3211625.1"/>
    <property type="molecule type" value="Genomic_DNA"/>
</dbReference>
<dbReference type="AlphaFoldDB" id="A0AAE0E5W6"/>
<dbReference type="PANTHER" id="PTHR11017:SF479">
    <property type="entry name" value="DISEASE RESISTANCE PROTEIN (TIR-NBS-LRR CLASS) FAMILY"/>
    <property type="match status" value="1"/>
</dbReference>
<dbReference type="InterPro" id="IPR027417">
    <property type="entry name" value="P-loop_NTPase"/>
</dbReference>
<dbReference type="SUPFAM" id="SSF52540">
    <property type="entry name" value="P-loop containing nucleoside triphosphate hydrolases"/>
    <property type="match status" value="1"/>
</dbReference>
<dbReference type="InterPro" id="IPR044974">
    <property type="entry name" value="Disease_R_plants"/>
</dbReference>
<dbReference type="Gene3D" id="3.40.50.300">
    <property type="entry name" value="P-loop containing nucleotide triphosphate hydrolases"/>
    <property type="match status" value="2"/>
</dbReference>
<organism evidence="2 3">
    <name type="scientific">Dipteronia sinensis</name>
    <dbReference type="NCBI Taxonomy" id="43782"/>
    <lineage>
        <taxon>Eukaryota</taxon>
        <taxon>Viridiplantae</taxon>
        <taxon>Streptophyta</taxon>
        <taxon>Embryophyta</taxon>
        <taxon>Tracheophyta</taxon>
        <taxon>Spermatophyta</taxon>
        <taxon>Magnoliopsida</taxon>
        <taxon>eudicotyledons</taxon>
        <taxon>Gunneridae</taxon>
        <taxon>Pentapetalae</taxon>
        <taxon>rosids</taxon>
        <taxon>malvids</taxon>
        <taxon>Sapindales</taxon>
        <taxon>Sapindaceae</taxon>
        <taxon>Hippocastanoideae</taxon>
        <taxon>Acereae</taxon>
        <taxon>Dipteronia</taxon>
    </lineage>
</organism>
<keyword evidence="3" id="KW-1185">Reference proteome</keyword>
<sequence>MGGIGKTTIARAIFNRITNQFEAVCFLANIHRKKILVVLDDVDDSEHLKFLMGDHLSLFGLGSRIIVTSRDRQVLKNDVHEVYEVA</sequence>
<evidence type="ECO:0000313" key="2">
    <source>
        <dbReference type="EMBL" id="KAK3211625.1"/>
    </source>
</evidence>
<dbReference type="InterPro" id="IPR002182">
    <property type="entry name" value="NB-ARC"/>
</dbReference>
<comment type="caution">
    <text evidence="2">The sequence shown here is derived from an EMBL/GenBank/DDBJ whole genome shotgun (WGS) entry which is preliminary data.</text>
</comment>
<dbReference type="PANTHER" id="PTHR11017">
    <property type="entry name" value="LEUCINE-RICH REPEAT-CONTAINING PROTEIN"/>
    <property type="match status" value="1"/>
</dbReference>
<feature type="domain" description="NB-ARC" evidence="1">
    <location>
        <begin position="30"/>
        <end position="78"/>
    </location>
</feature>